<comment type="caution">
    <text evidence="1">The sequence shown here is derived from an EMBL/GenBank/DDBJ whole genome shotgun (WGS) entry which is preliminary data.</text>
</comment>
<protein>
    <submittedName>
        <fullName evidence="1">Type II toxin-antitoxin system PemK/MazF family toxin</fullName>
    </submittedName>
</protein>
<accession>A0ABQ6VL16</accession>
<evidence type="ECO:0000313" key="2">
    <source>
        <dbReference type="Proteomes" id="UP000461010"/>
    </source>
</evidence>
<dbReference type="Proteomes" id="UP000461010">
    <property type="component" value="Unassembled WGS sequence"/>
</dbReference>
<name>A0ABQ6VL16_9BACT</name>
<dbReference type="EMBL" id="WFKJ01000072">
    <property type="protein sequence ID" value="KAB7886729.1"/>
    <property type="molecule type" value="Genomic_DNA"/>
</dbReference>
<dbReference type="InterPro" id="IPR011067">
    <property type="entry name" value="Plasmid_toxin/cell-grow_inhib"/>
</dbReference>
<dbReference type="SUPFAM" id="SSF50118">
    <property type="entry name" value="Cell growth inhibitor/plasmid maintenance toxic component"/>
    <property type="match status" value="1"/>
</dbReference>
<organism evidence="1 2">
    <name type="scientific">Poseidonibacter ostreae</name>
    <dbReference type="NCBI Taxonomy" id="2654171"/>
    <lineage>
        <taxon>Bacteria</taxon>
        <taxon>Pseudomonadati</taxon>
        <taxon>Campylobacterota</taxon>
        <taxon>Epsilonproteobacteria</taxon>
        <taxon>Campylobacterales</taxon>
        <taxon>Arcobacteraceae</taxon>
        <taxon>Poseidonibacter</taxon>
    </lineage>
</organism>
<sequence>MKDFDEWNKVKKEVDKRTNTINVKNREIYWASIGENIGSEQNGKGQSFSRPILIVQKLNKELFLGVPLSTKTKDGSFFYNFNLNNIQSNALLVQVKVYD</sequence>
<evidence type="ECO:0000313" key="1">
    <source>
        <dbReference type="EMBL" id="KAB7886729.1"/>
    </source>
</evidence>
<dbReference type="Gene3D" id="2.30.30.110">
    <property type="match status" value="1"/>
</dbReference>
<keyword evidence="2" id="KW-1185">Reference proteome</keyword>
<gene>
    <name evidence="1" type="ORF">GBG18_14405</name>
</gene>
<dbReference type="RefSeq" id="WP_152192203.1">
    <property type="nucleotide sequence ID" value="NZ_WFKJ01000072.1"/>
</dbReference>
<reference evidence="1 2" key="1">
    <citation type="submission" date="2019-10" db="EMBL/GenBank/DDBJ databases">
        <title>Poseidonibacter ostreae sp. nov., isolated from the gut of the Ostrea denselamellosa.</title>
        <authorList>
            <person name="Choi A."/>
        </authorList>
    </citation>
    <scope>NUCLEOTIDE SEQUENCE [LARGE SCALE GENOMIC DNA]</scope>
    <source>
        <strain evidence="1 2">SJOD-M-5</strain>
    </source>
</reference>
<feature type="non-terminal residue" evidence="1">
    <location>
        <position position="99"/>
    </location>
</feature>
<proteinExistence type="predicted"/>